<dbReference type="GO" id="GO:0005524">
    <property type="term" value="F:ATP binding"/>
    <property type="evidence" value="ECO:0007669"/>
    <property type="project" value="UniProtKB-KW"/>
</dbReference>
<dbReference type="UniPathway" id="UPA00315">
    <property type="reaction ID" value="UER00080"/>
</dbReference>
<keyword evidence="6 10" id="KW-0547">Nucleotide-binding</keyword>
<keyword evidence="8 10" id="KW-0460">Magnesium</keyword>
<dbReference type="VEuPathDB" id="MicrosporidiaDB:AAJ76_2600043692"/>
<dbReference type="PROSITE" id="PS00376">
    <property type="entry name" value="ADOMET_SYNTHASE_1"/>
    <property type="match status" value="1"/>
</dbReference>
<accession>A0A0F9WER0</accession>
<evidence type="ECO:0000256" key="3">
    <source>
        <dbReference type="ARBA" id="ARBA00022563"/>
    </source>
</evidence>
<dbReference type="Pfam" id="PF00438">
    <property type="entry name" value="S-AdoMet_synt_N"/>
    <property type="match status" value="1"/>
</dbReference>
<evidence type="ECO:0000259" key="13">
    <source>
        <dbReference type="Pfam" id="PF02772"/>
    </source>
</evidence>
<dbReference type="Pfam" id="PF02772">
    <property type="entry name" value="S-AdoMet_synt_M"/>
    <property type="match status" value="1"/>
</dbReference>
<dbReference type="InterPro" id="IPR022631">
    <property type="entry name" value="ADOMET_SYNTHASE_CS"/>
</dbReference>
<evidence type="ECO:0000256" key="7">
    <source>
        <dbReference type="ARBA" id="ARBA00022840"/>
    </source>
</evidence>
<dbReference type="OrthoDB" id="5852090at2759"/>
<evidence type="ECO:0000259" key="12">
    <source>
        <dbReference type="Pfam" id="PF00438"/>
    </source>
</evidence>
<dbReference type="NCBIfam" id="TIGR01034">
    <property type="entry name" value="metK"/>
    <property type="match status" value="1"/>
</dbReference>
<evidence type="ECO:0000256" key="9">
    <source>
        <dbReference type="ARBA" id="ARBA00022958"/>
    </source>
</evidence>
<evidence type="ECO:0000313" key="16">
    <source>
        <dbReference type="Proteomes" id="UP000034350"/>
    </source>
</evidence>
<feature type="domain" description="S-adenosylmethionine synthetase central" evidence="13">
    <location>
        <begin position="117"/>
        <end position="237"/>
    </location>
</feature>
<dbReference type="InterPro" id="IPR002133">
    <property type="entry name" value="S-AdoMet_synthetase"/>
</dbReference>
<proteinExistence type="inferred from homology"/>
<evidence type="ECO:0000256" key="10">
    <source>
        <dbReference type="RuleBase" id="RU000541"/>
    </source>
</evidence>
<gene>
    <name evidence="15" type="ORF">AAJ76_2600043692</name>
</gene>
<feature type="domain" description="S-adenosylmethionine synthetase N-terminal" evidence="12">
    <location>
        <begin position="4"/>
        <end position="101"/>
    </location>
</feature>
<dbReference type="GeneID" id="36319768"/>
<evidence type="ECO:0000256" key="6">
    <source>
        <dbReference type="ARBA" id="ARBA00022741"/>
    </source>
</evidence>
<evidence type="ECO:0000256" key="11">
    <source>
        <dbReference type="RuleBase" id="RU004462"/>
    </source>
</evidence>
<dbReference type="GO" id="GO:0006730">
    <property type="term" value="P:one-carbon metabolic process"/>
    <property type="evidence" value="ECO:0007669"/>
    <property type="project" value="UniProtKB-KW"/>
</dbReference>
<dbReference type="RefSeq" id="XP_024331022.1">
    <property type="nucleotide sequence ID" value="XM_024474840.1"/>
</dbReference>
<comment type="function">
    <text evidence="10">Catalyzes the formation of S-adenosylmethionine from methionine and ATP.</text>
</comment>
<dbReference type="GO" id="GO:0006556">
    <property type="term" value="P:S-adenosylmethionine biosynthetic process"/>
    <property type="evidence" value="ECO:0007669"/>
    <property type="project" value="UniProtKB-UniPathway"/>
</dbReference>
<comment type="cofactor">
    <cofactor evidence="10">
        <name>Mg(2+)</name>
        <dbReference type="ChEBI" id="CHEBI:18420"/>
    </cofactor>
    <text evidence="10">Binds 2 magnesium ions per subunit. The magnesium ions interact primarily with the substrate.</text>
</comment>
<evidence type="ECO:0000256" key="8">
    <source>
        <dbReference type="ARBA" id="ARBA00022842"/>
    </source>
</evidence>
<sequence length="381" mass="42459">MKSFIFTSESVGEGHPDKICDLISDSILDKCLEQDPLSRVAVDVCVKSNLVVLVGEITTKATVDYEYVARQVLLDIGYTSEDIGINGNTCKILVCIEKQSPDISQGLERNTGNPYDLGAGDQGIMFGYATDETEERMPLTVVLSHKLAERIEFLRKTQADFLRPDCKTQVTVEYEIRSDNGLKPKRVHTIVISAQHTEGVNIDFLRAYIKENVISAVIPTEMLDENTIFHINPSNKFVIGGPEGDSGLTGRKIIVDTYGGWGAHGGGAFSGKDWSKVDRSGAYACRWIAKSLVDNKLCKRCLLQVSYAIGIPDPLSIFVDTFNTSEYSNEEILEIIYKNFSLRLGDIVKELELYKPIYKKTAKYGHFGKIDCSWEKSKKLN</sequence>
<dbReference type="CDD" id="cd18079">
    <property type="entry name" value="S-AdoMet_synt"/>
    <property type="match status" value="1"/>
</dbReference>
<dbReference type="EC" id="2.5.1.6" evidence="10"/>
<comment type="pathway">
    <text evidence="1 10">Amino-acid biosynthesis; S-adenosyl-L-methionine biosynthesis; S-adenosyl-L-methionine from L-methionine: step 1/1.</text>
</comment>
<keyword evidence="9 10" id="KW-0630">Potassium</keyword>
<dbReference type="InterPro" id="IPR022630">
    <property type="entry name" value="S-AdoMet_synt_C"/>
</dbReference>
<reference evidence="15 16" key="1">
    <citation type="journal article" date="2015" name="Environ. Microbiol.">
        <title>Genome analyses suggest the presence of polyploidy and recent human-driven expansions in eight global populations of the honeybee pathogen Nosema ceranae.</title>
        <authorList>
            <person name="Pelin A."/>
            <person name="Selman M."/>
            <person name="Aris-Brosou S."/>
            <person name="Farinelli L."/>
            <person name="Corradi N."/>
        </authorList>
    </citation>
    <scope>NUCLEOTIDE SEQUENCE [LARGE SCALE GENOMIC DNA]</scope>
    <source>
        <strain evidence="15 16">PA08 1199</strain>
    </source>
</reference>
<comment type="cofactor">
    <cofactor evidence="10">
        <name>K(+)</name>
        <dbReference type="ChEBI" id="CHEBI:29103"/>
    </cofactor>
    <text evidence="10">Binds 1 potassium ion per subunit. The potassium ion interacts primarily with the substrate.</text>
</comment>
<dbReference type="GO" id="GO:0004478">
    <property type="term" value="F:methionine adenosyltransferase activity"/>
    <property type="evidence" value="ECO:0007669"/>
    <property type="project" value="UniProtKB-EC"/>
</dbReference>
<dbReference type="EMBL" id="JPQZ01000026">
    <property type="protein sequence ID" value="KKO75280.1"/>
    <property type="molecule type" value="Genomic_DNA"/>
</dbReference>
<dbReference type="FunFam" id="3.30.300.10:FF:000004">
    <property type="entry name" value="S-adenosylmethionine synthase"/>
    <property type="match status" value="1"/>
</dbReference>
<evidence type="ECO:0000256" key="1">
    <source>
        <dbReference type="ARBA" id="ARBA00005224"/>
    </source>
</evidence>
<dbReference type="OMA" id="ASYMARY"/>
<dbReference type="Pfam" id="PF02773">
    <property type="entry name" value="S-AdoMet_synt_C"/>
    <property type="match status" value="1"/>
</dbReference>
<keyword evidence="3 10" id="KW-0554">One-carbon metabolism</keyword>
<dbReference type="PANTHER" id="PTHR11964">
    <property type="entry name" value="S-ADENOSYLMETHIONINE SYNTHETASE"/>
    <property type="match status" value="1"/>
</dbReference>
<comment type="similarity">
    <text evidence="2 11">Belongs to the AdoMet synthase family.</text>
</comment>
<comment type="catalytic activity">
    <reaction evidence="10">
        <text>L-methionine + ATP + H2O = S-adenosyl-L-methionine + phosphate + diphosphate</text>
        <dbReference type="Rhea" id="RHEA:21080"/>
        <dbReference type="ChEBI" id="CHEBI:15377"/>
        <dbReference type="ChEBI" id="CHEBI:30616"/>
        <dbReference type="ChEBI" id="CHEBI:33019"/>
        <dbReference type="ChEBI" id="CHEBI:43474"/>
        <dbReference type="ChEBI" id="CHEBI:57844"/>
        <dbReference type="ChEBI" id="CHEBI:59789"/>
        <dbReference type="EC" id="2.5.1.6"/>
    </reaction>
</comment>
<keyword evidence="5 10" id="KW-0479">Metal-binding</keyword>
<evidence type="ECO:0000313" key="15">
    <source>
        <dbReference type="EMBL" id="KKO75280.1"/>
    </source>
</evidence>
<feature type="domain" description="S-adenosylmethionine synthetase C-terminal" evidence="14">
    <location>
        <begin position="239"/>
        <end position="376"/>
    </location>
</feature>
<organism evidence="15 16">
    <name type="scientific">Vairimorpha ceranae</name>
    <dbReference type="NCBI Taxonomy" id="40302"/>
    <lineage>
        <taxon>Eukaryota</taxon>
        <taxon>Fungi</taxon>
        <taxon>Fungi incertae sedis</taxon>
        <taxon>Microsporidia</taxon>
        <taxon>Nosematidae</taxon>
        <taxon>Vairimorpha</taxon>
    </lineage>
</organism>
<comment type="caution">
    <text evidence="15">The sequence shown here is derived from an EMBL/GenBank/DDBJ whole genome shotgun (WGS) entry which is preliminary data.</text>
</comment>
<dbReference type="PIRSF" id="PIRSF000497">
    <property type="entry name" value="MAT"/>
    <property type="match status" value="1"/>
</dbReference>
<keyword evidence="4 10" id="KW-0808">Transferase</keyword>
<dbReference type="VEuPathDB" id="MicrosporidiaDB:G9O61_00g019350"/>
<dbReference type="Gene3D" id="3.30.300.10">
    <property type="match status" value="3"/>
</dbReference>
<evidence type="ECO:0000256" key="5">
    <source>
        <dbReference type="ARBA" id="ARBA00022723"/>
    </source>
</evidence>
<keyword evidence="16" id="KW-1185">Reference proteome</keyword>
<dbReference type="PROSITE" id="PS00377">
    <property type="entry name" value="ADOMET_SYNTHASE_2"/>
    <property type="match status" value="1"/>
</dbReference>
<protein>
    <recommendedName>
        <fullName evidence="10">S-adenosylmethionine synthase</fullName>
        <ecNumber evidence="10">2.5.1.6</ecNumber>
    </recommendedName>
</protein>
<dbReference type="HAMAP" id="MF_00086">
    <property type="entry name" value="S_AdoMet_synth1"/>
    <property type="match status" value="1"/>
</dbReference>
<dbReference type="SUPFAM" id="SSF55973">
    <property type="entry name" value="S-adenosylmethionine synthetase"/>
    <property type="match status" value="3"/>
</dbReference>
<evidence type="ECO:0000256" key="2">
    <source>
        <dbReference type="ARBA" id="ARBA00009685"/>
    </source>
</evidence>
<dbReference type="VEuPathDB" id="MicrosporidiaDB:NCER_100321"/>
<evidence type="ECO:0000256" key="4">
    <source>
        <dbReference type="ARBA" id="ARBA00022679"/>
    </source>
</evidence>
<keyword evidence="7 10" id="KW-0067">ATP-binding</keyword>
<dbReference type="InterPro" id="IPR022628">
    <property type="entry name" value="S-AdoMet_synt_N"/>
</dbReference>
<dbReference type="Proteomes" id="UP000034350">
    <property type="component" value="Unassembled WGS sequence"/>
</dbReference>
<evidence type="ECO:0000259" key="14">
    <source>
        <dbReference type="Pfam" id="PF02773"/>
    </source>
</evidence>
<dbReference type="InterPro" id="IPR022636">
    <property type="entry name" value="S-AdoMet_synthetase_sfam"/>
</dbReference>
<name>A0A0F9WER0_9MICR</name>
<dbReference type="AlphaFoldDB" id="A0A0F9WER0"/>
<dbReference type="FunFam" id="3.30.300.10:FF:000003">
    <property type="entry name" value="S-adenosylmethionine synthase"/>
    <property type="match status" value="1"/>
</dbReference>
<dbReference type="GO" id="GO:0046872">
    <property type="term" value="F:metal ion binding"/>
    <property type="evidence" value="ECO:0007669"/>
    <property type="project" value="UniProtKB-KW"/>
</dbReference>
<dbReference type="InterPro" id="IPR022629">
    <property type="entry name" value="S-AdoMet_synt_central"/>
</dbReference>